<comment type="caution">
    <text evidence="2">The sequence shown here is derived from an EMBL/GenBank/DDBJ whole genome shotgun (WGS) entry which is preliminary data.</text>
</comment>
<evidence type="ECO:0008006" key="4">
    <source>
        <dbReference type="Google" id="ProtNLM"/>
    </source>
</evidence>
<keyword evidence="3" id="KW-1185">Reference proteome</keyword>
<feature type="transmembrane region" description="Helical" evidence="1">
    <location>
        <begin position="143"/>
        <end position="164"/>
    </location>
</feature>
<accession>A0ABP7AHZ1</accession>
<gene>
    <name evidence="2" type="ORF">GCM10022236_38590</name>
</gene>
<sequence length="224" mass="22833">MTGAISDANHTAATPAGYAFSIWGLIYLASLAVGIAQLLGSAPATEANRRTGWWLVAAFGCSTVWVPIFGSGLIWLSQLVIFALVGCLAVALARLTALGPARSRGERWLLRVPVGLYLGWAICASAAGLGLTLRSFGLGEVGAVPIGVSLLLVALAVVCCLLVVLRLDALAGFAFTAGWALVAIAIGTSAPAVRITAIVGVVAVAAVLVVRTAQSTRKDVVLLG</sequence>
<dbReference type="Proteomes" id="UP001501490">
    <property type="component" value="Unassembled WGS sequence"/>
</dbReference>
<keyword evidence="1" id="KW-1133">Transmembrane helix</keyword>
<feature type="transmembrane region" description="Helical" evidence="1">
    <location>
        <begin position="20"/>
        <end position="39"/>
    </location>
</feature>
<name>A0ABP7AHZ1_9ACTN</name>
<dbReference type="PANTHER" id="PTHR33802">
    <property type="entry name" value="SI:CH211-161H7.5-RELATED"/>
    <property type="match status" value="1"/>
</dbReference>
<proteinExistence type="predicted"/>
<keyword evidence="1" id="KW-0812">Transmembrane</keyword>
<evidence type="ECO:0000313" key="3">
    <source>
        <dbReference type="Proteomes" id="UP001501490"/>
    </source>
</evidence>
<feature type="transmembrane region" description="Helical" evidence="1">
    <location>
        <begin position="108"/>
        <end position="131"/>
    </location>
</feature>
<dbReference type="PANTHER" id="PTHR33802:SF1">
    <property type="entry name" value="XK-RELATED PROTEIN"/>
    <property type="match status" value="1"/>
</dbReference>
<keyword evidence="1" id="KW-0472">Membrane</keyword>
<feature type="transmembrane region" description="Helical" evidence="1">
    <location>
        <begin position="51"/>
        <end position="69"/>
    </location>
</feature>
<feature type="transmembrane region" description="Helical" evidence="1">
    <location>
        <begin position="75"/>
        <end position="96"/>
    </location>
</feature>
<dbReference type="EMBL" id="BAABAB010000029">
    <property type="protein sequence ID" value="GAA3632335.1"/>
    <property type="molecule type" value="Genomic_DNA"/>
</dbReference>
<evidence type="ECO:0000313" key="2">
    <source>
        <dbReference type="EMBL" id="GAA3632335.1"/>
    </source>
</evidence>
<protein>
    <recommendedName>
        <fullName evidence="4">Tryptophan-rich sensory protein</fullName>
    </recommendedName>
</protein>
<reference evidence="3" key="1">
    <citation type="journal article" date="2019" name="Int. J. Syst. Evol. Microbiol.">
        <title>The Global Catalogue of Microorganisms (GCM) 10K type strain sequencing project: providing services to taxonomists for standard genome sequencing and annotation.</title>
        <authorList>
            <consortium name="The Broad Institute Genomics Platform"/>
            <consortium name="The Broad Institute Genome Sequencing Center for Infectious Disease"/>
            <person name="Wu L."/>
            <person name="Ma J."/>
        </authorList>
    </citation>
    <scope>NUCLEOTIDE SEQUENCE [LARGE SCALE GENOMIC DNA]</scope>
    <source>
        <strain evidence="3">JCM 16929</strain>
    </source>
</reference>
<feature type="transmembrane region" description="Helical" evidence="1">
    <location>
        <begin position="169"/>
        <end position="186"/>
    </location>
</feature>
<feature type="transmembrane region" description="Helical" evidence="1">
    <location>
        <begin position="192"/>
        <end position="210"/>
    </location>
</feature>
<evidence type="ECO:0000256" key="1">
    <source>
        <dbReference type="SAM" id="Phobius"/>
    </source>
</evidence>
<organism evidence="2 3">
    <name type="scientific">Microlunatus ginsengisoli</name>
    <dbReference type="NCBI Taxonomy" id="363863"/>
    <lineage>
        <taxon>Bacteria</taxon>
        <taxon>Bacillati</taxon>
        <taxon>Actinomycetota</taxon>
        <taxon>Actinomycetes</taxon>
        <taxon>Propionibacteriales</taxon>
        <taxon>Propionibacteriaceae</taxon>
        <taxon>Microlunatus</taxon>
    </lineage>
</organism>